<dbReference type="Gene3D" id="3.40.30.10">
    <property type="entry name" value="Glutaredoxin"/>
    <property type="match status" value="2"/>
</dbReference>
<feature type="region of interest" description="Disordered" evidence="1">
    <location>
        <begin position="1"/>
        <end position="25"/>
    </location>
</feature>
<dbReference type="InterPro" id="IPR013766">
    <property type="entry name" value="Thioredoxin_domain"/>
</dbReference>
<proteinExistence type="predicted"/>
<dbReference type="SUPFAM" id="SSF52833">
    <property type="entry name" value="Thioredoxin-like"/>
    <property type="match status" value="2"/>
</dbReference>
<sequence length="380" mass="42973">MTSQTCCQGAISRPGRPPGPDSTRRDRLSLKQCLPLIFSLLLAIPGLSADADAPRGAFKGAVDTSHPTWFKESFLDFEEDIAHAAANGRRLVLYFFQDGCPYCNALVEHNFTQPDITKTMREKFDLVAINLWGDREVIQVGGQVFSEKDLAEALKIQYTPTLLFFNEQRRVVLRLNGYQPPDTFRTALEFVHKRKEATGSFTHYLEQFGTKSPSQDLISESFFISPPYDLRPGSNKPLAVFFEQPVCQACEAFHARVLNNPTVRRLITQYDVVQLGLWAKTPVITPSGDQTTARQWAETLAIGFTPTVVLFDVEGREVMRLEASFRTFHTQGILRYVLTGSYQKQPSFQRYLSAHADHLREQGYDVDIFSYDSPISRNGK</sequence>
<dbReference type="InterPro" id="IPR036249">
    <property type="entry name" value="Thioredoxin-like_sf"/>
</dbReference>
<feature type="non-terminal residue" evidence="3">
    <location>
        <position position="380"/>
    </location>
</feature>
<protein>
    <recommendedName>
        <fullName evidence="2">Thioredoxin domain-containing protein</fullName>
    </recommendedName>
</protein>
<organism evidence="3">
    <name type="scientific">marine metagenome</name>
    <dbReference type="NCBI Taxonomy" id="408172"/>
    <lineage>
        <taxon>unclassified sequences</taxon>
        <taxon>metagenomes</taxon>
        <taxon>ecological metagenomes</taxon>
    </lineage>
</organism>
<dbReference type="EMBL" id="UINC01087546">
    <property type="protein sequence ID" value="SVC36997.1"/>
    <property type="molecule type" value="Genomic_DNA"/>
</dbReference>
<accession>A0A382LP27</accession>
<feature type="domain" description="Thioredoxin" evidence="2">
    <location>
        <begin position="47"/>
        <end position="193"/>
    </location>
</feature>
<evidence type="ECO:0000259" key="2">
    <source>
        <dbReference type="PROSITE" id="PS51352"/>
    </source>
</evidence>
<evidence type="ECO:0000313" key="3">
    <source>
        <dbReference type="EMBL" id="SVC36997.1"/>
    </source>
</evidence>
<dbReference type="PROSITE" id="PS51352">
    <property type="entry name" value="THIOREDOXIN_2"/>
    <property type="match status" value="1"/>
</dbReference>
<name>A0A382LP27_9ZZZZ</name>
<dbReference type="Pfam" id="PF13098">
    <property type="entry name" value="Thioredoxin_2"/>
    <property type="match status" value="2"/>
</dbReference>
<reference evidence="3" key="1">
    <citation type="submission" date="2018-05" db="EMBL/GenBank/DDBJ databases">
        <authorList>
            <person name="Lanie J.A."/>
            <person name="Ng W.-L."/>
            <person name="Kazmierczak K.M."/>
            <person name="Andrzejewski T.M."/>
            <person name="Davidsen T.M."/>
            <person name="Wayne K.J."/>
            <person name="Tettelin H."/>
            <person name="Glass J.I."/>
            <person name="Rusch D."/>
            <person name="Podicherti R."/>
            <person name="Tsui H.-C.T."/>
            <person name="Winkler M.E."/>
        </authorList>
    </citation>
    <scope>NUCLEOTIDE SEQUENCE</scope>
</reference>
<gene>
    <name evidence="3" type="ORF">METZ01_LOCUS289851</name>
</gene>
<evidence type="ECO:0000256" key="1">
    <source>
        <dbReference type="SAM" id="MobiDB-lite"/>
    </source>
</evidence>
<dbReference type="InterPro" id="IPR012336">
    <property type="entry name" value="Thioredoxin-like_fold"/>
</dbReference>
<dbReference type="AlphaFoldDB" id="A0A382LP27"/>